<name>A0A811JRD9_9BILA</name>
<sequence>MSRGGKGGQSVSGVRAIANALGLQRHEIGAYTQTKKEPPPLFPPLSRHVRELPASRELSYMTALKEELLERFHESAVYQPKRASKDVYRYTDKYRKVRKEAFEPIFSRVPAELNWESTSTVRTVKKRKLDDKIVAEKLAKLEEKEKVVVEHEEEPKEEEEEEEDFEKKDDDEDSISDDDYLEEENDYVNNYFDNGEGDASDDNLDENDAY</sequence>
<dbReference type="OrthoDB" id="5377312at2759"/>
<dbReference type="GO" id="GO:0006383">
    <property type="term" value="P:transcription by RNA polymerase III"/>
    <property type="evidence" value="ECO:0007669"/>
    <property type="project" value="UniProtKB-UniRule"/>
</dbReference>
<evidence type="ECO:0000256" key="2">
    <source>
        <dbReference type="ARBA" id="ARBA00008352"/>
    </source>
</evidence>
<dbReference type="EMBL" id="CAJFCW020000001">
    <property type="protein sequence ID" value="CAG9079010.1"/>
    <property type="molecule type" value="Genomic_DNA"/>
</dbReference>
<dbReference type="GO" id="GO:0005666">
    <property type="term" value="C:RNA polymerase III complex"/>
    <property type="evidence" value="ECO:0007669"/>
    <property type="project" value="UniProtKB-UniRule"/>
</dbReference>
<comment type="similarity">
    <text evidence="2">Belongs to the eukaryotic RPC7 RNA polymerase subunit family.</text>
</comment>
<reference evidence="5" key="1">
    <citation type="submission" date="2020-09" db="EMBL/GenBank/DDBJ databases">
        <authorList>
            <person name="Kikuchi T."/>
        </authorList>
    </citation>
    <scope>NUCLEOTIDE SEQUENCE</scope>
    <source>
        <strain evidence="5">SH1</strain>
    </source>
</reference>
<evidence type="ECO:0000256" key="3">
    <source>
        <dbReference type="ARBA" id="ARBA00023242"/>
    </source>
</evidence>
<feature type="region of interest" description="Disordered" evidence="4">
    <location>
        <begin position="144"/>
        <end position="210"/>
    </location>
</feature>
<evidence type="ECO:0000256" key="1">
    <source>
        <dbReference type="ARBA" id="ARBA00004123"/>
    </source>
</evidence>
<dbReference type="EMBL" id="CAJFDH010000001">
    <property type="protein sequence ID" value="CAD5205746.1"/>
    <property type="molecule type" value="Genomic_DNA"/>
</dbReference>
<gene>
    <name evidence="5" type="ORF">BOKJ2_LOCUS430</name>
</gene>
<dbReference type="AlphaFoldDB" id="A0A811JRD9"/>
<evidence type="ECO:0008006" key="7">
    <source>
        <dbReference type="Google" id="ProtNLM"/>
    </source>
</evidence>
<evidence type="ECO:0000313" key="6">
    <source>
        <dbReference type="Proteomes" id="UP000614601"/>
    </source>
</evidence>
<evidence type="ECO:0000313" key="5">
    <source>
        <dbReference type="EMBL" id="CAD5205746.1"/>
    </source>
</evidence>
<dbReference type="Pfam" id="PF11705">
    <property type="entry name" value="RNA_pol_3_Rpc31"/>
    <property type="match status" value="1"/>
</dbReference>
<accession>A0A811JRD9</accession>
<feature type="compositionally biased region" description="Acidic residues" evidence="4">
    <location>
        <begin position="155"/>
        <end position="186"/>
    </location>
</feature>
<keyword evidence="6" id="KW-1185">Reference proteome</keyword>
<organism evidence="5 6">
    <name type="scientific">Bursaphelenchus okinawaensis</name>
    <dbReference type="NCBI Taxonomy" id="465554"/>
    <lineage>
        <taxon>Eukaryota</taxon>
        <taxon>Metazoa</taxon>
        <taxon>Ecdysozoa</taxon>
        <taxon>Nematoda</taxon>
        <taxon>Chromadorea</taxon>
        <taxon>Rhabditida</taxon>
        <taxon>Tylenchina</taxon>
        <taxon>Tylenchomorpha</taxon>
        <taxon>Aphelenchoidea</taxon>
        <taxon>Aphelenchoididae</taxon>
        <taxon>Bursaphelenchus</taxon>
    </lineage>
</organism>
<comment type="caution">
    <text evidence="5">The sequence shown here is derived from an EMBL/GenBank/DDBJ whole genome shotgun (WGS) entry which is preliminary data.</text>
</comment>
<dbReference type="Proteomes" id="UP000783686">
    <property type="component" value="Unassembled WGS sequence"/>
</dbReference>
<protein>
    <recommendedName>
        <fullName evidence="7">DNA-directed RNA polymerase III subunit</fullName>
    </recommendedName>
</protein>
<evidence type="ECO:0000256" key="4">
    <source>
        <dbReference type="SAM" id="MobiDB-lite"/>
    </source>
</evidence>
<proteinExistence type="inferred from homology"/>
<dbReference type="Proteomes" id="UP000614601">
    <property type="component" value="Unassembled WGS sequence"/>
</dbReference>
<feature type="compositionally biased region" description="Acidic residues" evidence="4">
    <location>
        <begin position="195"/>
        <end position="210"/>
    </location>
</feature>
<dbReference type="PANTHER" id="PTHR15367:SF2">
    <property type="entry name" value="DNA-DIRECTED RNA POLYMERASE III SUBUNIT"/>
    <property type="match status" value="1"/>
</dbReference>
<dbReference type="InterPro" id="IPR024661">
    <property type="entry name" value="RNA_pol_III_Rpc31"/>
</dbReference>
<keyword evidence="3" id="KW-0539">Nucleus</keyword>
<feature type="compositionally biased region" description="Basic and acidic residues" evidence="4">
    <location>
        <begin position="144"/>
        <end position="154"/>
    </location>
</feature>
<comment type="subcellular location">
    <subcellularLocation>
        <location evidence="1">Nucleus</location>
    </subcellularLocation>
</comment>
<dbReference type="PANTHER" id="PTHR15367">
    <property type="entry name" value="DNA-DIRECTED RNA POLYMERASE III"/>
    <property type="match status" value="1"/>
</dbReference>